<dbReference type="SUPFAM" id="SSF52540">
    <property type="entry name" value="P-loop containing nucleoside triphosphate hydrolases"/>
    <property type="match status" value="1"/>
</dbReference>
<gene>
    <name evidence="4" type="ORF">ACH4OY_15660</name>
</gene>
<proteinExistence type="predicted"/>
<evidence type="ECO:0000313" key="5">
    <source>
        <dbReference type="Proteomes" id="UP001611075"/>
    </source>
</evidence>
<dbReference type="CDD" id="cd01026">
    <property type="entry name" value="TOPRIM_OLD"/>
    <property type="match status" value="1"/>
</dbReference>
<dbReference type="InterPro" id="IPR003959">
    <property type="entry name" value="ATPase_AAA_core"/>
</dbReference>
<evidence type="ECO:0000259" key="2">
    <source>
        <dbReference type="Pfam" id="PF13476"/>
    </source>
</evidence>
<organism evidence="4 5">
    <name type="scientific">Micromonospora rubida</name>
    <dbReference type="NCBI Taxonomy" id="2697657"/>
    <lineage>
        <taxon>Bacteria</taxon>
        <taxon>Bacillati</taxon>
        <taxon>Actinomycetota</taxon>
        <taxon>Actinomycetes</taxon>
        <taxon>Micromonosporales</taxon>
        <taxon>Micromonosporaceae</taxon>
        <taxon>Micromonospora</taxon>
    </lineage>
</organism>
<dbReference type="Pfam" id="PF13476">
    <property type="entry name" value="AAA_23"/>
    <property type="match status" value="1"/>
</dbReference>
<dbReference type="Pfam" id="PF13304">
    <property type="entry name" value="AAA_21"/>
    <property type="match status" value="1"/>
</dbReference>
<reference evidence="4 5" key="1">
    <citation type="submission" date="2024-10" db="EMBL/GenBank/DDBJ databases">
        <title>The Natural Products Discovery Center: Release of the First 8490 Sequenced Strains for Exploring Actinobacteria Biosynthetic Diversity.</title>
        <authorList>
            <person name="Kalkreuter E."/>
            <person name="Kautsar S.A."/>
            <person name="Yang D."/>
            <person name="Bader C.D."/>
            <person name="Teijaro C.N."/>
            <person name="Fluegel L."/>
            <person name="Davis C.M."/>
            <person name="Simpson J.R."/>
            <person name="Lauterbach L."/>
            <person name="Steele A.D."/>
            <person name="Gui C."/>
            <person name="Meng S."/>
            <person name="Li G."/>
            <person name="Viehrig K."/>
            <person name="Ye F."/>
            <person name="Su P."/>
            <person name="Kiefer A.F."/>
            <person name="Nichols A."/>
            <person name="Cepeda A.J."/>
            <person name="Yan W."/>
            <person name="Fan B."/>
            <person name="Jiang Y."/>
            <person name="Adhikari A."/>
            <person name="Zheng C.-J."/>
            <person name="Schuster L."/>
            <person name="Cowan T.M."/>
            <person name="Smanski M.J."/>
            <person name="Chevrette M.G."/>
            <person name="De Carvalho L.P.S."/>
            <person name="Shen B."/>
        </authorList>
    </citation>
    <scope>NUCLEOTIDE SEQUENCE [LARGE SCALE GENOMIC DNA]</scope>
    <source>
        <strain evidence="4 5">NPDC021253</strain>
    </source>
</reference>
<name>A0ABW7SK84_9ACTN</name>
<dbReference type="PANTHER" id="PTHR43581">
    <property type="entry name" value="ATP/GTP PHOSPHATASE"/>
    <property type="match status" value="1"/>
</dbReference>
<sequence length="671" mass="74057">MYLSEIVIENFRQFGKTDPAFTLSFKPGVTAIVGENDSGKTAVIDAIRYALLTRDTDHVRVQPDDFHIDSRETPASEIVIRCKLSGLSSDDKGAFAEHLTYEGGEVSLYVYWRARNLSMSDSGRRFADVSVRSGKDGSGPSIELQARQLLAAAYLKPLRDAEREMAPGNRSRLSQVLLRFPGINSGQSFAPDVVIDSKAASELSLSGLAEYFQHLVNGHQGVKGAQSAINELYLSELALGGENLHGRVAYADGGSDKARLRQILERLQLDLLAGPDGDSKGRYGLGSNNLLYMACELLLLGKESEGLPLLLIEEPEAHLQPQRQLRLMEFLETAAKASIPGSRSVQVVLTTHSPNLASKIPLSNLILLQGQKAFAMAEGQTMLEKGDYRFLERFLDSTKANLFFARGLIVVEGDAEAIVIPALGRMLGCDLTTHGVSILNVGGTGLRRYARIFQRRNPSEVQPSIPIACLADMDVMPDCAPLVLELVQGESDPQWNNPRRRWRVKRDLATKDRTVAQGLELRRAKLRDGDAGPVKTFVSDKWTLEYDLAFAGLAKEVYVAASLAKNDEPLNENRKSREDVIANAEREYRILSERYSEDLELLCAHIYRLFKVDQVSKAVAAQYLVEVIESEAERDLGYKNTLKTRLPGYIIAAIAYASRKGEDLSGEVENV</sequence>
<evidence type="ECO:0000313" key="4">
    <source>
        <dbReference type="EMBL" id="MFI0794104.1"/>
    </source>
</evidence>
<comment type="caution">
    <text evidence="4">The sequence shown here is derived from an EMBL/GenBank/DDBJ whole genome shotgun (WGS) entry which is preliminary data.</text>
</comment>
<feature type="domain" description="OLD protein-like TOPRIM" evidence="3">
    <location>
        <begin position="403"/>
        <end position="474"/>
    </location>
</feature>
<dbReference type="RefSeq" id="WP_396680107.1">
    <property type="nucleotide sequence ID" value="NZ_JBIRPU010000009.1"/>
</dbReference>
<dbReference type="Proteomes" id="UP001611075">
    <property type="component" value="Unassembled WGS sequence"/>
</dbReference>
<dbReference type="InterPro" id="IPR027417">
    <property type="entry name" value="P-loop_NTPase"/>
</dbReference>
<evidence type="ECO:0000259" key="3">
    <source>
        <dbReference type="Pfam" id="PF20469"/>
    </source>
</evidence>
<dbReference type="PANTHER" id="PTHR43581:SF4">
    <property type="entry name" value="ATP_GTP PHOSPHATASE"/>
    <property type="match status" value="1"/>
</dbReference>
<protein>
    <submittedName>
        <fullName evidence="4">ATP-dependent nuclease</fullName>
    </submittedName>
</protein>
<dbReference type="Pfam" id="PF20469">
    <property type="entry name" value="OLD-like_TOPRIM"/>
    <property type="match status" value="1"/>
</dbReference>
<dbReference type="InterPro" id="IPR038729">
    <property type="entry name" value="Rad50/SbcC_AAA"/>
</dbReference>
<evidence type="ECO:0000259" key="1">
    <source>
        <dbReference type="Pfam" id="PF13304"/>
    </source>
</evidence>
<feature type="domain" description="Rad50/SbcC-type AAA" evidence="2">
    <location>
        <begin position="6"/>
        <end position="57"/>
    </location>
</feature>
<dbReference type="InterPro" id="IPR051396">
    <property type="entry name" value="Bact_Antivir_Def_Nuclease"/>
</dbReference>
<accession>A0ABW7SK84</accession>
<dbReference type="Gene3D" id="3.40.50.300">
    <property type="entry name" value="P-loop containing nucleotide triphosphate hydrolases"/>
    <property type="match status" value="2"/>
</dbReference>
<dbReference type="EMBL" id="JBIRPU010000009">
    <property type="protein sequence ID" value="MFI0794104.1"/>
    <property type="molecule type" value="Genomic_DNA"/>
</dbReference>
<dbReference type="InterPro" id="IPR034139">
    <property type="entry name" value="TOPRIM_OLD"/>
</dbReference>
<feature type="domain" description="ATPase AAA-type core" evidence="1">
    <location>
        <begin position="299"/>
        <end position="357"/>
    </location>
</feature>
<keyword evidence="5" id="KW-1185">Reference proteome</keyword>